<dbReference type="RefSeq" id="WP_136132432.1">
    <property type="nucleotide sequence ID" value="NZ_PDKR01000002.1"/>
</dbReference>
<dbReference type="SUPFAM" id="SSF101738">
    <property type="entry name" value="SspB-like"/>
    <property type="match status" value="1"/>
</dbReference>
<organism evidence="1 2">
    <name type="scientific">Candidatus Pantoea edessiphila</name>
    <dbReference type="NCBI Taxonomy" id="2044610"/>
    <lineage>
        <taxon>Bacteria</taxon>
        <taxon>Pseudomonadati</taxon>
        <taxon>Pseudomonadota</taxon>
        <taxon>Gammaproteobacteria</taxon>
        <taxon>Enterobacterales</taxon>
        <taxon>Erwiniaceae</taxon>
        <taxon>Pantoea</taxon>
    </lineage>
</organism>
<dbReference type="Gene3D" id="2.30.30.220">
    <property type="entry name" value="SspB-like"/>
    <property type="match status" value="1"/>
</dbReference>
<dbReference type="PANTHER" id="PTHR37486">
    <property type="entry name" value="STRINGENT STARVATION PROTEIN B"/>
    <property type="match status" value="1"/>
</dbReference>
<dbReference type="OrthoDB" id="9797358at2"/>
<dbReference type="GO" id="GO:0008233">
    <property type="term" value="F:peptidase activity"/>
    <property type="evidence" value="ECO:0007669"/>
    <property type="project" value="UniProtKB-KW"/>
</dbReference>
<dbReference type="InterPro" id="IPR007481">
    <property type="entry name" value="SspB"/>
</dbReference>
<proteinExistence type="predicted"/>
<comment type="caution">
    <text evidence="1">The sequence shown here is derived from an EMBL/GenBank/DDBJ whole genome shotgun (WGS) entry which is preliminary data.</text>
</comment>
<gene>
    <name evidence="1" type="ORF">CRV09_01675</name>
</gene>
<reference evidence="1 2" key="1">
    <citation type="journal article" date="2018" name="Genome Biol. Evol.">
        <title>Cladogenesis and Genomic Streamlining in Extracellular Endosymbionts of Tropical Stink Bugs.</title>
        <authorList>
            <person name="Otero-Bravo A."/>
            <person name="Goffredi S."/>
            <person name="Sabree Z.L."/>
        </authorList>
    </citation>
    <scope>NUCLEOTIDE SEQUENCE [LARGE SCALE GENOMIC DNA]</scope>
    <source>
        <strain evidence="1 2">SoEO</strain>
    </source>
</reference>
<dbReference type="Proteomes" id="UP000295937">
    <property type="component" value="Unassembled WGS sequence"/>
</dbReference>
<dbReference type="InterPro" id="IPR036760">
    <property type="entry name" value="SspB-like_sf"/>
</dbReference>
<evidence type="ECO:0000313" key="1">
    <source>
        <dbReference type="EMBL" id="PPI88596.1"/>
    </source>
</evidence>
<dbReference type="GO" id="GO:0045732">
    <property type="term" value="P:positive regulation of protein catabolic process"/>
    <property type="evidence" value="ECO:0007669"/>
    <property type="project" value="TreeGrafter"/>
</dbReference>
<dbReference type="PANTHER" id="PTHR37486:SF1">
    <property type="entry name" value="STRINGENT STARVATION PROTEIN B"/>
    <property type="match status" value="1"/>
</dbReference>
<dbReference type="PIRSF" id="PIRSF005276">
    <property type="entry name" value="SspB"/>
    <property type="match status" value="1"/>
</dbReference>
<dbReference type="GO" id="GO:0006508">
    <property type="term" value="P:proteolysis"/>
    <property type="evidence" value="ECO:0007669"/>
    <property type="project" value="UniProtKB-KW"/>
</dbReference>
<dbReference type="GO" id="GO:0005840">
    <property type="term" value="C:ribosome"/>
    <property type="evidence" value="ECO:0007669"/>
    <property type="project" value="TreeGrafter"/>
</dbReference>
<keyword evidence="1" id="KW-0645">Protease</keyword>
<dbReference type="GO" id="GO:0005829">
    <property type="term" value="C:cytosol"/>
    <property type="evidence" value="ECO:0007669"/>
    <property type="project" value="TreeGrafter"/>
</dbReference>
<accession>A0A2P5T206</accession>
<sequence length="153" mass="17798">MENSNITNVRPYLLRAFYDWLLDNQLTPYLLVNINTPEIEVPLIYTSNGQIILNVEPQAVKDLNLGNDFITFNTRFHGISHYINLPINSILAIYAHENGIGTVFEYDNPSDKKNINFQTDIKNLPFNNKYSNIKDKIDKKIINKKQPKFRVIK</sequence>
<name>A0A2P5T206_9GAMM</name>
<keyword evidence="1" id="KW-0378">Hydrolase</keyword>
<dbReference type="NCBIfam" id="NF008769">
    <property type="entry name" value="PRK11798.2-5"/>
    <property type="match status" value="1"/>
</dbReference>
<protein>
    <submittedName>
        <fullName evidence="1">ClpXP protease specificity-enhancing factor</fullName>
    </submittedName>
</protein>
<evidence type="ECO:0000313" key="2">
    <source>
        <dbReference type="Proteomes" id="UP000295937"/>
    </source>
</evidence>
<dbReference type="EMBL" id="PDKR01000002">
    <property type="protein sequence ID" value="PPI88596.1"/>
    <property type="molecule type" value="Genomic_DNA"/>
</dbReference>
<dbReference type="Pfam" id="PF04386">
    <property type="entry name" value="SspB"/>
    <property type="match status" value="1"/>
</dbReference>
<dbReference type="AlphaFoldDB" id="A0A2P5T206"/>